<name>A0A9P8HYW0_9PEZI</name>
<keyword evidence="2" id="KW-1185">Reference proteome</keyword>
<dbReference type="Proteomes" id="UP000698800">
    <property type="component" value="Unassembled WGS sequence"/>
</dbReference>
<evidence type="ECO:0000313" key="1">
    <source>
        <dbReference type="EMBL" id="KAH0542451.1"/>
    </source>
</evidence>
<organism evidence="1 2">
    <name type="scientific">Glutinoglossum americanum</name>
    <dbReference type="NCBI Taxonomy" id="1670608"/>
    <lineage>
        <taxon>Eukaryota</taxon>
        <taxon>Fungi</taxon>
        <taxon>Dikarya</taxon>
        <taxon>Ascomycota</taxon>
        <taxon>Pezizomycotina</taxon>
        <taxon>Geoglossomycetes</taxon>
        <taxon>Geoglossales</taxon>
        <taxon>Geoglossaceae</taxon>
        <taxon>Glutinoglossum</taxon>
    </lineage>
</organism>
<dbReference type="EMBL" id="JAGHQL010000053">
    <property type="protein sequence ID" value="KAH0542451.1"/>
    <property type="molecule type" value="Genomic_DNA"/>
</dbReference>
<proteinExistence type="predicted"/>
<evidence type="ECO:0000313" key="2">
    <source>
        <dbReference type="Proteomes" id="UP000698800"/>
    </source>
</evidence>
<protein>
    <recommendedName>
        <fullName evidence="3">Terpene synthase</fullName>
    </recommendedName>
</protein>
<comment type="caution">
    <text evidence="1">The sequence shown here is derived from an EMBL/GenBank/DDBJ whole genome shotgun (WGS) entry which is preliminary data.</text>
</comment>
<dbReference type="Gene3D" id="1.10.600.10">
    <property type="entry name" value="Farnesyl Diphosphate Synthase"/>
    <property type="match status" value="1"/>
</dbReference>
<accession>A0A9P8HYW0</accession>
<dbReference type="OrthoDB" id="1731983at2759"/>
<evidence type="ECO:0008006" key="3">
    <source>
        <dbReference type="Google" id="ProtNLM"/>
    </source>
</evidence>
<dbReference type="InterPro" id="IPR008949">
    <property type="entry name" value="Isoprenoid_synthase_dom_sf"/>
</dbReference>
<dbReference type="SUPFAM" id="SSF48576">
    <property type="entry name" value="Terpenoid synthases"/>
    <property type="match status" value="1"/>
</dbReference>
<gene>
    <name evidence="1" type="ORF">FGG08_003122</name>
</gene>
<dbReference type="AlphaFoldDB" id="A0A9P8HYW0"/>
<dbReference type="Pfam" id="PF19086">
    <property type="entry name" value="Terpene_syn_C_2"/>
    <property type="match status" value="1"/>
</dbReference>
<sequence>MPYAAEEQILSKKFRSFVRELPTFVQDIVNSANPEGLVGRMLPLELVPPGARYIAACFWAWVCAIDDLTEDSNSFGSLEQCVVSLSKTPYAPLSPGNSECMRVMNAFHHAVSTTTLRSVRGNSNAVVAESWKSHFWREILTVVKALQAEGSLRGRNFSMREWMDIRLLTISARPFMVLVRASLDLPCNLDYGTDRTNDDRIHQVQTLVQAVLGLQNDILGWEKDHQTKNPLNAVEVLIRDGAEAKDAFCEVLQSHNHLMNALLQVARQIVPSSAEMHSPGSVAREAYLFATLANLRVTVGFGSAMAEWMLSSRRYTPETDQQADLDVIASRCVEKGSMTGVAHEDVM</sequence>
<reference evidence="1" key="1">
    <citation type="submission" date="2021-03" db="EMBL/GenBank/DDBJ databases">
        <title>Comparative genomics and phylogenomic investigation of the class Geoglossomycetes provide insights into ecological specialization and systematics.</title>
        <authorList>
            <person name="Melie T."/>
            <person name="Pirro S."/>
            <person name="Miller A.N."/>
            <person name="Quandt A."/>
        </authorList>
    </citation>
    <scope>NUCLEOTIDE SEQUENCE</scope>
    <source>
        <strain evidence="1">GBOQ0MN5Z8</strain>
    </source>
</reference>